<evidence type="ECO:0000259" key="8">
    <source>
        <dbReference type="PROSITE" id="PS50157"/>
    </source>
</evidence>
<protein>
    <submittedName>
        <fullName evidence="9">Transcription factor grauzone</fullName>
    </submittedName>
</protein>
<dbReference type="InterPro" id="IPR036236">
    <property type="entry name" value="Znf_C2H2_sf"/>
</dbReference>
<evidence type="ECO:0000256" key="6">
    <source>
        <dbReference type="PROSITE-ProRule" id="PRU00042"/>
    </source>
</evidence>
<evidence type="ECO:0000256" key="1">
    <source>
        <dbReference type="ARBA" id="ARBA00022723"/>
    </source>
</evidence>
<evidence type="ECO:0000256" key="3">
    <source>
        <dbReference type="ARBA" id="ARBA00022771"/>
    </source>
</evidence>
<evidence type="ECO:0000313" key="9">
    <source>
        <dbReference type="EMBL" id="CAG6518136.1"/>
    </source>
</evidence>
<dbReference type="SUPFAM" id="SSF57667">
    <property type="entry name" value="beta-beta-alpha zinc fingers"/>
    <property type="match status" value="7"/>
</dbReference>
<name>A0A8D8DYK8_CULPI</name>
<dbReference type="GO" id="GO:0005634">
    <property type="term" value="C:nucleus"/>
    <property type="evidence" value="ECO:0007669"/>
    <property type="project" value="InterPro"/>
</dbReference>
<reference evidence="9" key="1">
    <citation type="submission" date="2021-05" db="EMBL/GenBank/DDBJ databases">
        <authorList>
            <person name="Alioto T."/>
            <person name="Alioto T."/>
            <person name="Gomez Garrido J."/>
        </authorList>
    </citation>
    <scope>NUCLEOTIDE SEQUENCE</scope>
</reference>
<dbReference type="Pfam" id="PF00096">
    <property type="entry name" value="zf-C2H2"/>
    <property type="match status" value="5"/>
</dbReference>
<dbReference type="AlphaFoldDB" id="A0A8D8DYK8"/>
<accession>A0A8D8DYK8</accession>
<dbReference type="InterPro" id="IPR050826">
    <property type="entry name" value="Krueppel_C2H2_ZnFinger"/>
</dbReference>
<feature type="domain" description="C2H2-type" evidence="8">
    <location>
        <begin position="530"/>
        <end position="558"/>
    </location>
</feature>
<dbReference type="EMBL" id="HBUE01176695">
    <property type="protein sequence ID" value="CAG6518136.1"/>
    <property type="molecule type" value="Transcribed_RNA"/>
</dbReference>
<evidence type="ECO:0000256" key="5">
    <source>
        <dbReference type="ARBA" id="ARBA00023242"/>
    </source>
</evidence>
<dbReference type="PROSITE" id="PS50157">
    <property type="entry name" value="ZINC_FINGER_C2H2_2"/>
    <property type="match status" value="9"/>
</dbReference>
<dbReference type="Pfam" id="PF12874">
    <property type="entry name" value="zf-met"/>
    <property type="match status" value="1"/>
</dbReference>
<keyword evidence="3 6" id="KW-0863">Zinc-finger</keyword>
<feature type="domain" description="C2H2-type" evidence="8">
    <location>
        <begin position="347"/>
        <end position="374"/>
    </location>
</feature>
<feature type="domain" description="C2H2-type" evidence="8">
    <location>
        <begin position="469"/>
        <end position="497"/>
    </location>
</feature>
<feature type="region of interest" description="Disordered" evidence="7">
    <location>
        <begin position="89"/>
        <end position="110"/>
    </location>
</feature>
<dbReference type="GO" id="GO:0008270">
    <property type="term" value="F:zinc ion binding"/>
    <property type="evidence" value="ECO:0007669"/>
    <property type="project" value="UniProtKB-KW"/>
</dbReference>
<organism evidence="9">
    <name type="scientific">Culex pipiens</name>
    <name type="common">House mosquito</name>
    <dbReference type="NCBI Taxonomy" id="7175"/>
    <lineage>
        <taxon>Eukaryota</taxon>
        <taxon>Metazoa</taxon>
        <taxon>Ecdysozoa</taxon>
        <taxon>Arthropoda</taxon>
        <taxon>Hexapoda</taxon>
        <taxon>Insecta</taxon>
        <taxon>Pterygota</taxon>
        <taxon>Neoptera</taxon>
        <taxon>Endopterygota</taxon>
        <taxon>Diptera</taxon>
        <taxon>Nematocera</taxon>
        <taxon>Culicoidea</taxon>
        <taxon>Culicidae</taxon>
        <taxon>Culicinae</taxon>
        <taxon>Culicini</taxon>
        <taxon>Culex</taxon>
        <taxon>Culex</taxon>
    </lineage>
</organism>
<dbReference type="InterPro" id="IPR012934">
    <property type="entry name" value="Znf_AD"/>
</dbReference>
<feature type="domain" description="C2H2-type" evidence="8">
    <location>
        <begin position="649"/>
        <end position="673"/>
    </location>
</feature>
<evidence type="ECO:0000256" key="2">
    <source>
        <dbReference type="ARBA" id="ARBA00022737"/>
    </source>
</evidence>
<feature type="domain" description="C2H2-type" evidence="8">
    <location>
        <begin position="286"/>
        <end position="314"/>
    </location>
</feature>
<feature type="domain" description="C2H2-type" evidence="8">
    <location>
        <begin position="500"/>
        <end position="527"/>
    </location>
</feature>
<dbReference type="SUPFAM" id="SSF57716">
    <property type="entry name" value="Glucocorticoid receptor-like (DNA-binding domain)"/>
    <property type="match status" value="1"/>
</dbReference>
<dbReference type="PROSITE" id="PS00028">
    <property type="entry name" value="ZINC_FINGER_C2H2_1"/>
    <property type="match status" value="9"/>
</dbReference>
<feature type="region of interest" description="Disordered" evidence="7">
    <location>
        <begin position="144"/>
        <end position="196"/>
    </location>
</feature>
<feature type="compositionally biased region" description="Basic and acidic residues" evidence="7">
    <location>
        <begin position="383"/>
        <end position="398"/>
    </location>
</feature>
<dbReference type="SMART" id="SM00355">
    <property type="entry name" value="ZnF_C2H2"/>
    <property type="match status" value="13"/>
</dbReference>
<dbReference type="EMBL" id="HBUE01282213">
    <property type="protein sequence ID" value="CAG6569668.1"/>
    <property type="molecule type" value="Transcribed_RNA"/>
</dbReference>
<dbReference type="Pfam" id="PF07776">
    <property type="entry name" value="zf-AD"/>
    <property type="match status" value="1"/>
</dbReference>
<keyword evidence="1" id="KW-0479">Metal-binding</keyword>
<feature type="domain" description="C2H2-type" evidence="8">
    <location>
        <begin position="317"/>
        <end position="344"/>
    </location>
</feature>
<keyword evidence="5" id="KW-0539">Nucleus</keyword>
<evidence type="ECO:0000256" key="4">
    <source>
        <dbReference type="ARBA" id="ARBA00022833"/>
    </source>
</evidence>
<sequence length="714" mass="82598">MSTSEALKGCLTCFRQTDNFLRIAENDDDASDENVEAVFETHFWFTKDEYQDRIVCTSCWEKIDDFHKFYCEVKKVHYPRIKKELEGVPVKEGGDEKGEDEGGSDGEKVPYDESFLYTEVSFKEEPSAATEEKADPDFWTLDALPPMDGVLSNNDDESDDNKDEAKNSDSDSESSSGSDYKIKRTSSDTTDSEEEIPLAKRITKKRKRRRRKYARDDLDYTCCVCADAGEEIEPFATWYKMNLHFKQNHGLTGFMFCCNRRFCTKPLYVKHLESHDVSTTVRTDQKHCLECKCSFKDESGLARHMVMVHTPEELKQFKCDRCSKAFADQDLLNSHINWHDEVEKRNHHCAICNRYFTGAGNLQTHIMAHHSTAAEAAAQAEPKSVEKKFEKRKRGTPDDVAKQDDLIKQFVQLNCSRCDFVGENFKDLQLHAKNLHQLPTYSVVCCERRFSKRFRLYEHCLKHLNPNHFRCELCDKTFTDSHGLQHHRWFIHTPVSERPFKCDVCGDAFVKEYLLKAHMDRHLDKERKTHTCDSCGVTYTTLPQLKAHQQNVHGAMSDWVCDVCAKGFAHRALLERHRLTHTEEGQRSLKEQCEKCHKWLINRTSYLRHRKLCGNSTGPAKCDLCEHVSVNAHALSVHKKLNHTDRPKYACQYCGKEFKKQLRLKEHEANHAGIVLYKCPFCPRECNSSSNMYTHKKTAHAEQWAAVVAAKHSK</sequence>
<feature type="domain" description="C2H2-type" evidence="8">
    <location>
        <begin position="559"/>
        <end position="586"/>
    </location>
</feature>
<keyword evidence="2" id="KW-0677">Repeat</keyword>
<dbReference type="FunFam" id="3.30.160.60:FF:000446">
    <property type="entry name" value="Zinc finger protein"/>
    <property type="match status" value="1"/>
</dbReference>
<dbReference type="Gene3D" id="3.40.1800.20">
    <property type="match status" value="1"/>
</dbReference>
<feature type="domain" description="C2H2-type" evidence="8">
    <location>
        <begin position="677"/>
        <end position="705"/>
    </location>
</feature>
<dbReference type="SMART" id="SM00868">
    <property type="entry name" value="zf-AD"/>
    <property type="match status" value="1"/>
</dbReference>
<feature type="region of interest" description="Disordered" evidence="7">
    <location>
        <begin position="377"/>
        <end position="398"/>
    </location>
</feature>
<proteinExistence type="predicted"/>
<evidence type="ECO:0000256" key="7">
    <source>
        <dbReference type="SAM" id="MobiDB-lite"/>
    </source>
</evidence>
<keyword evidence="4" id="KW-0862">Zinc</keyword>
<dbReference type="PANTHER" id="PTHR24377">
    <property type="entry name" value="IP01015P-RELATED"/>
    <property type="match status" value="1"/>
</dbReference>
<dbReference type="InterPro" id="IPR013087">
    <property type="entry name" value="Znf_C2H2_type"/>
</dbReference>
<dbReference type="Gene3D" id="3.30.160.60">
    <property type="entry name" value="Classic Zinc Finger"/>
    <property type="match status" value="5"/>
</dbReference>